<organism evidence="3">
    <name type="scientific">Onchocerca flexuosa</name>
    <dbReference type="NCBI Taxonomy" id="387005"/>
    <lineage>
        <taxon>Eukaryota</taxon>
        <taxon>Metazoa</taxon>
        <taxon>Ecdysozoa</taxon>
        <taxon>Nematoda</taxon>
        <taxon>Chromadorea</taxon>
        <taxon>Rhabditida</taxon>
        <taxon>Spirurina</taxon>
        <taxon>Spiruromorpha</taxon>
        <taxon>Filarioidea</taxon>
        <taxon>Onchocercidae</taxon>
        <taxon>Onchocerca</taxon>
    </lineage>
</organism>
<dbReference type="Proteomes" id="UP000267606">
    <property type="component" value="Unassembled WGS sequence"/>
</dbReference>
<reference evidence="3" key="1">
    <citation type="submission" date="2016-06" db="UniProtKB">
        <authorList>
            <consortium name="WormBaseParasite"/>
        </authorList>
    </citation>
    <scope>IDENTIFICATION</scope>
</reference>
<keyword evidence="2" id="KW-1185">Reference proteome</keyword>
<dbReference type="STRING" id="387005.A0A183I3M5"/>
<evidence type="ECO:0000313" key="2">
    <source>
        <dbReference type="Proteomes" id="UP000267606"/>
    </source>
</evidence>
<sequence length="91" mass="11004">MKPFCWWAIDLVKATEYHLYQNGMSMLLEHNIYPICSSIFSEIYGFSFMNVTTNIPYIDLNVKNREIRIEERQKILVEVIYYCCKTCKRYE</sequence>
<proteinExistence type="predicted"/>
<gene>
    <name evidence="1" type="ORF">OFLC_LOCUS14337</name>
</gene>
<evidence type="ECO:0000313" key="1">
    <source>
        <dbReference type="EMBL" id="VDP16604.1"/>
    </source>
</evidence>
<accession>A0A183I3M5</accession>
<dbReference type="WBParaSite" id="OFLC_0001434501-mRNA-1">
    <property type="protein sequence ID" value="OFLC_0001434501-mRNA-1"/>
    <property type="gene ID" value="OFLC_0001434501"/>
</dbReference>
<reference evidence="1 2" key="2">
    <citation type="submission" date="2018-11" db="EMBL/GenBank/DDBJ databases">
        <authorList>
            <consortium name="Pathogen Informatics"/>
        </authorList>
    </citation>
    <scope>NUCLEOTIDE SEQUENCE [LARGE SCALE GENOMIC DNA]</scope>
</reference>
<name>A0A183I3M5_9BILA</name>
<dbReference type="EMBL" id="UZAJ01040778">
    <property type="protein sequence ID" value="VDP16604.1"/>
    <property type="molecule type" value="Genomic_DNA"/>
</dbReference>
<dbReference type="AlphaFoldDB" id="A0A183I3M5"/>
<evidence type="ECO:0000313" key="3">
    <source>
        <dbReference type="WBParaSite" id="OFLC_0001434501-mRNA-1"/>
    </source>
</evidence>
<protein>
    <submittedName>
        <fullName evidence="3">DNA-directed DNA polymerase</fullName>
    </submittedName>
</protein>